<accession>A0A848GF23</accession>
<evidence type="ECO:0000313" key="1">
    <source>
        <dbReference type="EMBL" id="NML28021.1"/>
    </source>
</evidence>
<dbReference type="RefSeq" id="WP_169147555.1">
    <property type="nucleotide sequence ID" value="NZ_JABBGA010000021.1"/>
</dbReference>
<dbReference type="AlphaFoldDB" id="A0A848GF23"/>
<sequence length="135" mass="15060">MNDSVTKVFEHIDFAIWHVPQANGYVYEAAGVEINADNYHDCPFEDSYDNALNAACELYDVEIGALSMPLPVVYSNALFTVYKTPGERFIHAFADEADLAPLTDQNWQQHPGESYASRDEAVIAAFEKDLASRHG</sequence>
<gene>
    <name evidence="1" type="ORF">HHL15_19865</name>
</gene>
<comment type="caution">
    <text evidence="1">The sequence shown here is derived from an EMBL/GenBank/DDBJ whole genome shotgun (WGS) entry which is preliminary data.</text>
</comment>
<protein>
    <submittedName>
        <fullName evidence="1">Uncharacterized protein</fullName>
    </submittedName>
</protein>
<name>A0A848GF23_9RHOO</name>
<reference evidence="1 2" key="1">
    <citation type="submission" date="2020-04" db="EMBL/GenBank/DDBJ databases">
        <title>Zoogloea sp. G-4-1-14 isolated from soil.</title>
        <authorList>
            <person name="Dahal R.H."/>
        </authorList>
    </citation>
    <scope>NUCLEOTIDE SEQUENCE [LARGE SCALE GENOMIC DNA]</scope>
    <source>
        <strain evidence="1 2">G-4-1-14</strain>
    </source>
</reference>
<organism evidence="1 2">
    <name type="scientific">Zoogloea dura</name>
    <dbReference type="NCBI Taxonomy" id="2728840"/>
    <lineage>
        <taxon>Bacteria</taxon>
        <taxon>Pseudomonadati</taxon>
        <taxon>Pseudomonadota</taxon>
        <taxon>Betaproteobacteria</taxon>
        <taxon>Rhodocyclales</taxon>
        <taxon>Zoogloeaceae</taxon>
        <taxon>Zoogloea</taxon>
    </lineage>
</organism>
<keyword evidence="2" id="KW-1185">Reference proteome</keyword>
<evidence type="ECO:0000313" key="2">
    <source>
        <dbReference type="Proteomes" id="UP000580043"/>
    </source>
</evidence>
<dbReference type="EMBL" id="JABBGA010000021">
    <property type="protein sequence ID" value="NML28021.1"/>
    <property type="molecule type" value="Genomic_DNA"/>
</dbReference>
<proteinExistence type="predicted"/>
<dbReference type="Proteomes" id="UP000580043">
    <property type="component" value="Unassembled WGS sequence"/>
</dbReference>